<dbReference type="RefSeq" id="WP_058623465.1">
    <property type="nucleotide sequence ID" value="NZ_LDRT01000045.1"/>
</dbReference>
<comment type="caution">
    <text evidence="2">The sequence shown here is derived from an EMBL/GenBank/DDBJ whole genome shotgun (WGS) entry which is preliminary data.</text>
</comment>
<dbReference type="EMBL" id="LDRT01000045">
    <property type="protein sequence ID" value="KTR94866.1"/>
    <property type="molecule type" value="Genomic_DNA"/>
</dbReference>
<evidence type="ECO:0000313" key="2">
    <source>
        <dbReference type="EMBL" id="KTR94866.1"/>
    </source>
</evidence>
<dbReference type="Pfam" id="PF10901">
    <property type="entry name" value="DUF2690"/>
    <property type="match status" value="1"/>
</dbReference>
<proteinExistence type="predicted"/>
<evidence type="ECO:0000259" key="1">
    <source>
        <dbReference type="PROSITE" id="PS50943"/>
    </source>
</evidence>
<dbReference type="InterPro" id="IPR010982">
    <property type="entry name" value="Lambda_DNA-bd_dom_sf"/>
</dbReference>
<gene>
    <name evidence="2" type="ORF">NS220_07560</name>
</gene>
<name>A0A147EXV7_MICTE</name>
<evidence type="ECO:0000313" key="3">
    <source>
        <dbReference type="Proteomes" id="UP000075025"/>
    </source>
</evidence>
<protein>
    <recommendedName>
        <fullName evidence="1">HTH cro/C1-type domain-containing protein</fullName>
    </recommendedName>
</protein>
<dbReference type="GO" id="GO:0003677">
    <property type="term" value="F:DNA binding"/>
    <property type="evidence" value="ECO:0007669"/>
    <property type="project" value="InterPro"/>
</dbReference>
<dbReference type="CDD" id="cd00093">
    <property type="entry name" value="HTH_XRE"/>
    <property type="match status" value="1"/>
</dbReference>
<sequence length="290" mass="29756">MNILAGGDAGSASDVQTHTQPDSVFRFAADLRGLRHSRGNPTLESMAMATRISKSVISEAFVGRRLPTANTVRELSRMFGADTSAWLTRRAALAASSARAPALPSPEPPSRRSRRPALVVIAATVVVAGLIAVGAGSGSSSRPAPSPSAALRDLPVVPPINGADPLQTSCPSDARAIRQTSVADGLFSVTLMYSPRCEAAWAVATAGVADAEGTTVSLRLYPTGDRFGGQARATLDDGAIARTRILTASVISDGVCVEVSLARQGGESIVYDPPLCADPVSAGEGAASIH</sequence>
<dbReference type="Gene3D" id="1.10.260.40">
    <property type="entry name" value="lambda repressor-like DNA-binding domains"/>
    <property type="match status" value="1"/>
</dbReference>
<dbReference type="PATRIC" id="fig|2033.6.peg.2511"/>
<dbReference type="Proteomes" id="UP000075025">
    <property type="component" value="Unassembled WGS sequence"/>
</dbReference>
<feature type="domain" description="HTH cro/C1-type" evidence="1">
    <location>
        <begin position="31"/>
        <end position="86"/>
    </location>
</feature>
<reference evidence="2 3" key="1">
    <citation type="journal article" date="2016" name="Front. Microbiol.">
        <title>Genomic Resource of Rice Seed Associated Bacteria.</title>
        <authorList>
            <person name="Midha S."/>
            <person name="Bansal K."/>
            <person name="Sharma S."/>
            <person name="Kumar N."/>
            <person name="Patil P.P."/>
            <person name="Chaudhry V."/>
            <person name="Patil P.B."/>
        </authorList>
    </citation>
    <scope>NUCLEOTIDE SEQUENCE [LARGE SCALE GENOMIC DNA]</scope>
    <source>
        <strain evidence="2 3">NS220</strain>
    </source>
</reference>
<dbReference type="InterPro" id="IPR021224">
    <property type="entry name" value="DUF2690"/>
</dbReference>
<dbReference type="SUPFAM" id="SSF47413">
    <property type="entry name" value="lambda repressor-like DNA-binding domains"/>
    <property type="match status" value="1"/>
</dbReference>
<dbReference type="PROSITE" id="PS50943">
    <property type="entry name" value="HTH_CROC1"/>
    <property type="match status" value="1"/>
</dbReference>
<accession>A0A147EXV7</accession>
<dbReference type="AlphaFoldDB" id="A0A147EXV7"/>
<dbReference type="InterPro" id="IPR001387">
    <property type="entry name" value="Cro/C1-type_HTH"/>
</dbReference>
<organism evidence="2 3">
    <name type="scientific">Microbacterium testaceum</name>
    <name type="common">Aureobacterium testaceum</name>
    <name type="synonym">Brevibacterium testaceum</name>
    <dbReference type="NCBI Taxonomy" id="2033"/>
    <lineage>
        <taxon>Bacteria</taxon>
        <taxon>Bacillati</taxon>
        <taxon>Actinomycetota</taxon>
        <taxon>Actinomycetes</taxon>
        <taxon>Micrococcales</taxon>
        <taxon>Microbacteriaceae</taxon>
        <taxon>Microbacterium</taxon>
    </lineage>
</organism>